<evidence type="ECO:0008006" key="5">
    <source>
        <dbReference type="Google" id="ProtNLM"/>
    </source>
</evidence>
<feature type="region of interest" description="Disordered" evidence="1">
    <location>
        <begin position="126"/>
        <end position="147"/>
    </location>
</feature>
<sequence length="147" mass="15263">MSSPDRSVPRPTVPWLIIGIAMIHTVYAFVTMAGTWGDIVQDGIVDSIGGDPERESALWFLYAGVGFMAIGTFAYRALRTTGRLPLQVGVYLILVGGTMAVIDPVSGGPLVLGTGILALATARSAAPREDRGAPDAAHATGQPGASR</sequence>
<dbReference type="InterPro" id="IPR045590">
    <property type="entry name" value="DUF6463"/>
</dbReference>
<dbReference type="EMBL" id="BAAATD010000003">
    <property type="protein sequence ID" value="GAA2595283.1"/>
    <property type="molecule type" value="Genomic_DNA"/>
</dbReference>
<keyword evidence="2" id="KW-0472">Membrane</keyword>
<feature type="transmembrane region" description="Helical" evidence="2">
    <location>
        <begin position="57"/>
        <end position="77"/>
    </location>
</feature>
<gene>
    <name evidence="3" type="ORF">GCM10010411_30760</name>
</gene>
<evidence type="ECO:0000313" key="3">
    <source>
        <dbReference type="EMBL" id="GAA2595283.1"/>
    </source>
</evidence>
<feature type="transmembrane region" description="Helical" evidence="2">
    <location>
        <begin position="84"/>
        <end position="102"/>
    </location>
</feature>
<feature type="transmembrane region" description="Helical" evidence="2">
    <location>
        <begin position="12"/>
        <end position="37"/>
    </location>
</feature>
<keyword evidence="4" id="KW-1185">Reference proteome</keyword>
<evidence type="ECO:0000256" key="1">
    <source>
        <dbReference type="SAM" id="MobiDB-lite"/>
    </source>
</evidence>
<dbReference type="Pfam" id="PF20064">
    <property type="entry name" value="DUF6463"/>
    <property type="match status" value="1"/>
</dbReference>
<keyword evidence="2" id="KW-0812">Transmembrane</keyword>
<protein>
    <recommendedName>
        <fullName evidence="5">Integral membrane protein</fullName>
    </recommendedName>
</protein>
<dbReference type="Proteomes" id="UP001501509">
    <property type="component" value="Unassembled WGS sequence"/>
</dbReference>
<reference evidence="4" key="1">
    <citation type="journal article" date="2019" name="Int. J. Syst. Evol. Microbiol.">
        <title>The Global Catalogue of Microorganisms (GCM) 10K type strain sequencing project: providing services to taxonomists for standard genome sequencing and annotation.</title>
        <authorList>
            <consortium name="The Broad Institute Genomics Platform"/>
            <consortium name="The Broad Institute Genome Sequencing Center for Infectious Disease"/>
            <person name="Wu L."/>
            <person name="Ma J."/>
        </authorList>
    </citation>
    <scope>NUCLEOTIDE SEQUENCE [LARGE SCALE GENOMIC DNA]</scope>
    <source>
        <strain evidence="4">JCM 6833</strain>
    </source>
</reference>
<proteinExistence type="predicted"/>
<evidence type="ECO:0000256" key="2">
    <source>
        <dbReference type="SAM" id="Phobius"/>
    </source>
</evidence>
<organism evidence="3 4">
    <name type="scientific">Actinomadura fulvescens</name>
    <dbReference type="NCBI Taxonomy" id="46160"/>
    <lineage>
        <taxon>Bacteria</taxon>
        <taxon>Bacillati</taxon>
        <taxon>Actinomycetota</taxon>
        <taxon>Actinomycetes</taxon>
        <taxon>Streptosporangiales</taxon>
        <taxon>Thermomonosporaceae</taxon>
        <taxon>Actinomadura</taxon>
    </lineage>
</organism>
<name>A0ABP6BZN4_9ACTN</name>
<dbReference type="RefSeq" id="WP_344541417.1">
    <property type="nucleotide sequence ID" value="NZ_BAAATD010000003.1"/>
</dbReference>
<keyword evidence="2" id="KW-1133">Transmembrane helix</keyword>
<comment type="caution">
    <text evidence="3">The sequence shown here is derived from an EMBL/GenBank/DDBJ whole genome shotgun (WGS) entry which is preliminary data.</text>
</comment>
<evidence type="ECO:0000313" key="4">
    <source>
        <dbReference type="Proteomes" id="UP001501509"/>
    </source>
</evidence>
<accession>A0ABP6BZN4</accession>